<dbReference type="InterPro" id="IPR053150">
    <property type="entry name" value="Teicoplanin_resist-assoc"/>
</dbReference>
<dbReference type="RefSeq" id="WP_377395911.1">
    <property type="nucleotide sequence ID" value="NZ_JBHSAN010000054.1"/>
</dbReference>
<keyword evidence="1" id="KW-0812">Transmembrane</keyword>
<keyword evidence="1" id="KW-1133">Transmembrane helix</keyword>
<dbReference type="PANTHER" id="PTHR36834">
    <property type="entry name" value="MEMBRANE PROTEIN-RELATED"/>
    <property type="match status" value="1"/>
</dbReference>
<feature type="transmembrane region" description="Helical" evidence="1">
    <location>
        <begin position="130"/>
        <end position="153"/>
    </location>
</feature>
<name>A0ABW5WGQ2_9PSEU</name>
<dbReference type="EMBL" id="JBHUOF010000049">
    <property type="protein sequence ID" value="MFD2802770.1"/>
    <property type="molecule type" value="Genomic_DNA"/>
</dbReference>
<proteinExistence type="predicted"/>
<feature type="transmembrane region" description="Helical" evidence="1">
    <location>
        <begin position="12"/>
        <end position="30"/>
    </location>
</feature>
<comment type="caution">
    <text evidence="3">The sequence shown here is derived from an EMBL/GenBank/DDBJ whole genome shotgun (WGS) entry which is preliminary data.</text>
</comment>
<feature type="transmembrane region" description="Helical" evidence="1">
    <location>
        <begin position="106"/>
        <end position="123"/>
    </location>
</feature>
<dbReference type="Proteomes" id="UP001597478">
    <property type="component" value="Unassembled WGS sequence"/>
</dbReference>
<dbReference type="PANTHER" id="PTHR36834:SF1">
    <property type="entry name" value="INTEGRAL MEMBRANE PROTEIN"/>
    <property type="match status" value="1"/>
</dbReference>
<keyword evidence="4" id="KW-1185">Reference proteome</keyword>
<evidence type="ECO:0000259" key="2">
    <source>
        <dbReference type="Pfam" id="PF04892"/>
    </source>
</evidence>
<feature type="transmembrane region" description="Helical" evidence="1">
    <location>
        <begin position="173"/>
        <end position="191"/>
    </location>
</feature>
<protein>
    <submittedName>
        <fullName evidence="3">VanZ family protein</fullName>
    </submittedName>
</protein>
<dbReference type="InterPro" id="IPR006976">
    <property type="entry name" value="VanZ-like"/>
</dbReference>
<evidence type="ECO:0000313" key="4">
    <source>
        <dbReference type="Proteomes" id="UP001597478"/>
    </source>
</evidence>
<evidence type="ECO:0000256" key="1">
    <source>
        <dbReference type="SAM" id="Phobius"/>
    </source>
</evidence>
<feature type="transmembrane region" description="Helical" evidence="1">
    <location>
        <begin position="42"/>
        <end position="64"/>
    </location>
</feature>
<dbReference type="Pfam" id="PF04892">
    <property type="entry name" value="VanZ"/>
    <property type="match status" value="1"/>
</dbReference>
<gene>
    <name evidence="3" type="ORF">ACFS2C_25595</name>
</gene>
<reference evidence="4" key="1">
    <citation type="journal article" date="2019" name="Int. J. Syst. Evol. Microbiol.">
        <title>The Global Catalogue of Microorganisms (GCM) 10K type strain sequencing project: providing services to taxonomists for standard genome sequencing and annotation.</title>
        <authorList>
            <consortium name="The Broad Institute Genomics Platform"/>
            <consortium name="The Broad Institute Genome Sequencing Center for Infectious Disease"/>
            <person name="Wu L."/>
            <person name="Ma J."/>
        </authorList>
    </citation>
    <scope>NUCLEOTIDE SEQUENCE [LARGE SCALE GENOMIC DNA]</scope>
    <source>
        <strain evidence="4">IBRC-M 10906</strain>
    </source>
</reference>
<keyword evidence="1" id="KW-0472">Membrane</keyword>
<evidence type="ECO:0000313" key="3">
    <source>
        <dbReference type="EMBL" id="MFD2802770.1"/>
    </source>
</evidence>
<sequence>MTWAQQTALGYGLLGFLVIWGTVVIPQLLSQYARFGRVLPRRLAGTAAVTLYACLALAVVFLPLPGPGTAPLEQVVQPVPFQWVSDVGIELTKHDQPASEALFTQTFQQLAMNVLLFVPLGLFGRARWKLGVVAATLLGFGLSLLVEICQVTANFGTAPFAYRIFDVDDLMANTLGALLGWIVAALALALLSSAGAPAAGRATWPARGDQPRPWQPAGPVVAGRAAVPHAGLPTRPLRSRP</sequence>
<feature type="domain" description="VanZ-like" evidence="2">
    <location>
        <begin position="50"/>
        <end position="186"/>
    </location>
</feature>
<organism evidence="3 4">
    <name type="scientific">Prauserella oleivorans</name>
    <dbReference type="NCBI Taxonomy" id="1478153"/>
    <lineage>
        <taxon>Bacteria</taxon>
        <taxon>Bacillati</taxon>
        <taxon>Actinomycetota</taxon>
        <taxon>Actinomycetes</taxon>
        <taxon>Pseudonocardiales</taxon>
        <taxon>Pseudonocardiaceae</taxon>
        <taxon>Prauserella</taxon>
    </lineage>
</organism>
<accession>A0ABW5WGQ2</accession>